<feature type="transmembrane region" description="Helical" evidence="2">
    <location>
        <begin position="191"/>
        <end position="214"/>
    </location>
</feature>
<feature type="region of interest" description="Disordered" evidence="1">
    <location>
        <begin position="27"/>
        <end position="48"/>
    </location>
</feature>
<dbReference type="EMBL" id="VXAV01008701">
    <property type="protein sequence ID" value="NXL92111.1"/>
    <property type="molecule type" value="Genomic_DNA"/>
</dbReference>
<feature type="chain" id="PRO_5029713857" evidence="3">
    <location>
        <begin position="22"/>
        <end position="275"/>
    </location>
</feature>
<proteinExistence type="predicted"/>
<keyword evidence="3" id="KW-0732">Signal</keyword>
<dbReference type="InterPro" id="IPR031371">
    <property type="entry name" value="Mucin-15"/>
</dbReference>
<evidence type="ECO:0000256" key="1">
    <source>
        <dbReference type="SAM" id="MobiDB-lite"/>
    </source>
</evidence>
<dbReference type="Pfam" id="PF15672">
    <property type="entry name" value="Mucin15"/>
    <property type="match status" value="1"/>
</dbReference>
<protein>
    <submittedName>
        <fullName evidence="4">MUC15 protein</fullName>
    </submittedName>
</protein>
<dbReference type="AlphaFoldDB" id="A0A7L0WKG6"/>
<feature type="non-terminal residue" evidence="4">
    <location>
        <position position="1"/>
    </location>
</feature>
<sequence>MQPSCGIILIFLLVTNPSAVSHGAPATANANGNVTERREMSSQRASTPLRSTVGTTFLPTFTAVSKDGISSSAMNLTSLVTFTTPSNFSTLTKSSAAVSAGVPSTATPSNSAVTRSTHSAAALPPDTPSTGPTTFPTGTALTSPMVTQHGPTSSFNTTWQTTELTRNFIHSSTASSDAEETNKEKTTKEGVIVGIIVAVILGSILIGLIGYFICGKKRPESFSHRRFYDGTRNNPDNSFGPYSTCFGTGAAEQDNAGCPHDGIPMADVTSCGPEL</sequence>
<keyword evidence="5" id="KW-1185">Reference proteome</keyword>
<keyword evidence="2" id="KW-0812">Transmembrane</keyword>
<comment type="caution">
    <text evidence="4">The sequence shown here is derived from an EMBL/GenBank/DDBJ whole genome shotgun (WGS) entry which is preliminary data.</text>
</comment>
<feature type="compositionally biased region" description="Polar residues" evidence="1">
    <location>
        <begin position="145"/>
        <end position="157"/>
    </location>
</feature>
<dbReference type="PANTHER" id="PTHR45427:SF1">
    <property type="entry name" value="MUCIN-15"/>
    <property type="match status" value="1"/>
</dbReference>
<feature type="compositionally biased region" description="Low complexity" evidence="1">
    <location>
        <begin position="128"/>
        <end position="144"/>
    </location>
</feature>
<evidence type="ECO:0000256" key="2">
    <source>
        <dbReference type="SAM" id="Phobius"/>
    </source>
</evidence>
<name>A0A7L0WKG6_ALELA</name>
<dbReference type="PANTHER" id="PTHR45427">
    <property type="entry name" value="MUCIN-15"/>
    <property type="match status" value="1"/>
</dbReference>
<feature type="compositionally biased region" description="Polar residues" evidence="1">
    <location>
        <begin position="100"/>
        <end position="119"/>
    </location>
</feature>
<evidence type="ECO:0000313" key="5">
    <source>
        <dbReference type="Proteomes" id="UP000562322"/>
    </source>
</evidence>
<keyword evidence="2" id="KW-1133">Transmembrane helix</keyword>
<dbReference type="OrthoDB" id="9950822at2759"/>
<evidence type="ECO:0000256" key="3">
    <source>
        <dbReference type="SAM" id="SignalP"/>
    </source>
</evidence>
<accession>A0A7L0WKG6</accession>
<gene>
    <name evidence="4" type="primary">Muc15</name>
    <name evidence="4" type="ORF">ALELAT_R15175</name>
</gene>
<feature type="region of interest" description="Disordered" evidence="1">
    <location>
        <begin position="100"/>
        <end position="157"/>
    </location>
</feature>
<feature type="signal peptide" evidence="3">
    <location>
        <begin position="1"/>
        <end position="21"/>
    </location>
</feature>
<dbReference type="Proteomes" id="UP000562322">
    <property type="component" value="Unassembled WGS sequence"/>
</dbReference>
<evidence type="ECO:0000313" key="4">
    <source>
        <dbReference type="EMBL" id="NXL92111.1"/>
    </source>
</evidence>
<feature type="non-terminal residue" evidence="4">
    <location>
        <position position="275"/>
    </location>
</feature>
<keyword evidence="2" id="KW-0472">Membrane</keyword>
<reference evidence="4 5" key="1">
    <citation type="submission" date="2019-09" db="EMBL/GenBank/DDBJ databases">
        <title>Bird 10,000 Genomes (B10K) Project - Family phase.</title>
        <authorList>
            <person name="Zhang G."/>
        </authorList>
    </citation>
    <scope>NUCLEOTIDE SEQUENCE [LARGE SCALE GENOMIC DNA]</scope>
    <source>
        <strain evidence="4">B10K-DU-001-39</strain>
        <tissue evidence="4">Muscle</tissue>
    </source>
</reference>
<organism evidence="4 5">
    <name type="scientific">Alectura lathami</name>
    <name type="common">Australian brush turkey</name>
    <dbReference type="NCBI Taxonomy" id="81907"/>
    <lineage>
        <taxon>Eukaryota</taxon>
        <taxon>Metazoa</taxon>
        <taxon>Chordata</taxon>
        <taxon>Craniata</taxon>
        <taxon>Vertebrata</taxon>
        <taxon>Euteleostomi</taxon>
        <taxon>Archelosauria</taxon>
        <taxon>Archosauria</taxon>
        <taxon>Dinosauria</taxon>
        <taxon>Saurischia</taxon>
        <taxon>Theropoda</taxon>
        <taxon>Coelurosauria</taxon>
        <taxon>Aves</taxon>
        <taxon>Neognathae</taxon>
        <taxon>Galloanserae</taxon>
        <taxon>Galliformes</taxon>
        <taxon>Megapodiidae</taxon>
        <taxon>Alectura</taxon>
    </lineage>
</organism>